<feature type="compositionally biased region" description="Basic and acidic residues" evidence="1">
    <location>
        <begin position="97"/>
        <end position="116"/>
    </location>
</feature>
<evidence type="ECO:0008006" key="4">
    <source>
        <dbReference type="Google" id="ProtNLM"/>
    </source>
</evidence>
<keyword evidence="3" id="KW-1185">Reference proteome</keyword>
<gene>
    <name evidence="2" type="ORF">ABP2_080</name>
</gene>
<evidence type="ECO:0000256" key="1">
    <source>
        <dbReference type="SAM" id="MobiDB-lite"/>
    </source>
</evidence>
<evidence type="ECO:0000313" key="3">
    <source>
        <dbReference type="Proteomes" id="UP000223588"/>
    </source>
</evidence>
<dbReference type="InterPro" id="IPR010781">
    <property type="entry name" value="DUF1376"/>
</dbReference>
<dbReference type="Pfam" id="PF07120">
    <property type="entry name" value="DUF1376"/>
    <property type="match status" value="1"/>
</dbReference>
<evidence type="ECO:0000313" key="2">
    <source>
        <dbReference type="EMBL" id="ASJ78951.1"/>
    </source>
</evidence>
<accession>A0A220NQM6</accession>
<protein>
    <recommendedName>
        <fullName evidence="4">DUF1376 domain-containing protein</fullName>
    </recommendedName>
</protein>
<feature type="region of interest" description="Disordered" evidence="1">
    <location>
        <begin position="92"/>
        <end position="142"/>
    </location>
</feature>
<organism evidence="2 3">
    <name type="scientific">Acinetobacter phage AbP2</name>
    <dbReference type="NCBI Taxonomy" id="2015804"/>
    <lineage>
        <taxon>Viruses</taxon>
        <taxon>Duplodnaviria</taxon>
        <taxon>Heunggongvirae</taxon>
        <taxon>Uroviricota</taxon>
        <taxon>Caudoviricetes</taxon>
        <taxon>Obolenskvirus</taxon>
        <taxon>Obolenskvirus AbP2</taxon>
    </lineage>
</organism>
<sequence length="247" mass="28929">MFYYKKNIGDYYKKTGRLSMLEHGAYTLLIDACYDRERFPTLDEALDWTWARTDAEIEAVKFILSKFFTLDGDIYVQKRIQDELDKYHAMSEQNSRIAKEREEKRRNRKRIEHEACTDGEQVVNEAPPNQEPRTKNQEPNIHTQDKPVKFVFKKKLEEFGADTKLASDWLVVRKGKNAANTETALNGFMSQVEKSGLDVNTVLKICVDNSWSGFKQSWLANINMSDYLEQPKQVTEQKTNDFEWAEF</sequence>
<dbReference type="EMBL" id="MF346584">
    <property type="protein sequence ID" value="ASJ78951.1"/>
    <property type="molecule type" value="Genomic_DNA"/>
</dbReference>
<dbReference type="Proteomes" id="UP000223588">
    <property type="component" value="Segment"/>
</dbReference>
<name>A0A220NQM6_9CAUD</name>
<reference evidence="2 3" key="1">
    <citation type="submission" date="2017-06" db="EMBL/GenBank/DDBJ databases">
        <title>Acinetobacter baumannii phage AbP2.</title>
        <authorList>
            <person name="Yang Z."/>
            <person name="Yin S."/>
            <person name="Jiang B."/>
            <person name="Huang G."/>
            <person name="Peng Y."/>
        </authorList>
    </citation>
    <scope>NUCLEOTIDE SEQUENCE [LARGE SCALE GENOMIC DNA]</scope>
</reference>
<proteinExistence type="predicted"/>
<dbReference type="OrthoDB" id="27465at10239"/>